<dbReference type="Gene3D" id="2.40.180.10">
    <property type="entry name" value="Catalase core domain"/>
    <property type="match status" value="1"/>
</dbReference>
<dbReference type="InterPro" id="IPR052970">
    <property type="entry name" value="Inner_ear_hair_cell_LOXHD"/>
</dbReference>
<dbReference type="OrthoDB" id="5322100at2759"/>
<evidence type="ECO:0000313" key="3">
    <source>
        <dbReference type="EMBL" id="CDW52521.1"/>
    </source>
</evidence>
<evidence type="ECO:0000313" key="4">
    <source>
        <dbReference type="Proteomes" id="UP000030665"/>
    </source>
</evidence>
<dbReference type="InterPro" id="IPR001024">
    <property type="entry name" value="PLAT/LH2_dom"/>
</dbReference>
<proteinExistence type="predicted"/>
<dbReference type="PANTHER" id="PTHR45901:SF3">
    <property type="entry name" value="LIPOXYGENASE HOMOLOGY DOMAIN-CONTAINING PROTEIN 1"/>
    <property type="match status" value="1"/>
</dbReference>
<dbReference type="InterPro" id="IPR036392">
    <property type="entry name" value="PLAT/LH2_dom_sf"/>
</dbReference>
<evidence type="ECO:0000256" key="1">
    <source>
        <dbReference type="PROSITE-ProRule" id="PRU00152"/>
    </source>
</evidence>
<dbReference type="Pfam" id="PF01477">
    <property type="entry name" value="PLAT"/>
    <property type="match status" value="1"/>
</dbReference>
<dbReference type="Proteomes" id="UP000030665">
    <property type="component" value="Unassembled WGS sequence"/>
</dbReference>
<keyword evidence="4" id="KW-1185">Reference proteome</keyword>
<feature type="domain" description="PLAT" evidence="2">
    <location>
        <begin position="3"/>
        <end position="122"/>
    </location>
</feature>
<dbReference type="PANTHER" id="PTHR45901">
    <property type="entry name" value="PROTEIN CBG12474"/>
    <property type="match status" value="1"/>
</dbReference>
<sequence length="139" mass="16170">MLTDYLITVKTGDLLGAGTDSNVYLRMIGDDFESEEWQLKNSKHHRNKFERNKTDQFVFAQRKCCGRLRKLNVRHDNTGIWSSWYLEYVEVSDIVLQTTFRFPCHRWIGGGRLCRIIPSGVVLKCTEETIGPTRIDQSI</sequence>
<name>A0A077YXL6_TRITR</name>
<reference evidence="3" key="1">
    <citation type="submission" date="2014-01" db="EMBL/GenBank/DDBJ databases">
        <authorList>
            <person name="Aslett M."/>
        </authorList>
    </citation>
    <scope>NUCLEOTIDE SEQUENCE</scope>
</reference>
<dbReference type="SUPFAM" id="SSF49723">
    <property type="entry name" value="Lipase/lipooxygenase domain (PLAT/LH2 domain)"/>
    <property type="match status" value="1"/>
</dbReference>
<evidence type="ECO:0000259" key="2">
    <source>
        <dbReference type="PROSITE" id="PS50095"/>
    </source>
</evidence>
<comment type="caution">
    <text evidence="1">Lacks conserved residue(s) required for the propagation of feature annotation.</text>
</comment>
<dbReference type="PROSITE" id="PS50095">
    <property type="entry name" value="PLAT"/>
    <property type="match status" value="1"/>
</dbReference>
<dbReference type="AlphaFoldDB" id="A0A077YXL6"/>
<organism evidence="3 4">
    <name type="scientific">Trichuris trichiura</name>
    <name type="common">Whipworm</name>
    <name type="synonym">Trichocephalus trichiurus</name>
    <dbReference type="NCBI Taxonomy" id="36087"/>
    <lineage>
        <taxon>Eukaryota</taxon>
        <taxon>Metazoa</taxon>
        <taxon>Ecdysozoa</taxon>
        <taxon>Nematoda</taxon>
        <taxon>Enoplea</taxon>
        <taxon>Dorylaimia</taxon>
        <taxon>Trichinellida</taxon>
        <taxon>Trichuridae</taxon>
        <taxon>Trichuris</taxon>
    </lineage>
</organism>
<accession>A0A077YXL6</accession>
<reference evidence="3" key="2">
    <citation type="submission" date="2014-03" db="EMBL/GenBank/DDBJ databases">
        <title>The whipworm genome and dual-species transcriptomics of an intimate host-pathogen interaction.</title>
        <authorList>
            <person name="Foth B.J."/>
            <person name="Tsai I.J."/>
            <person name="Reid A.J."/>
            <person name="Bancroft A.J."/>
            <person name="Nichol S."/>
            <person name="Tracey A."/>
            <person name="Holroyd N."/>
            <person name="Cotton J.A."/>
            <person name="Stanley E.J."/>
            <person name="Zarowiecki M."/>
            <person name="Liu J.Z."/>
            <person name="Huckvale T."/>
            <person name="Cooper P.J."/>
            <person name="Grencis R.K."/>
            <person name="Berriman M."/>
        </authorList>
    </citation>
    <scope>NUCLEOTIDE SEQUENCE [LARGE SCALE GENOMIC DNA]</scope>
</reference>
<dbReference type="STRING" id="36087.A0A077YXL6"/>
<protein>
    <submittedName>
        <fullName evidence="3">PLAT domain containing protein</fullName>
    </submittedName>
</protein>
<gene>
    <name evidence="3" type="ORF">TTRE_0000078301</name>
</gene>
<dbReference type="SMART" id="SM00308">
    <property type="entry name" value="LH2"/>
    <property type="match status" value="1"/>
</dbReference>
<dbReference type="EMBL" id="HG805825">
    <property type="protein sequence ID" value="CDW52521.1"/>
    <property type="molecule type" value="Genomic_DNA"/>
</dbReference>